<protein>
    <submittedName>
        <fullName evidence="2 3">Uncharacterized protein</fullName>
    </submittedName>
</protein>
<dbReference type="eggNOG" id="ENOG502RNDG">
    <property type="taxonomic scope" value="Eukaryota"/>
</dbReference>
<dbReference type="AlphaFoldDB" id="J3NFW9"/>
<reference evidence="4" key="1">
    <citation type="submission" date="2010-07" db="EMBL/GenBank/DDBJ databases">
        <title>The genome sequence of Gaeumannomyces graminis var. tritici strain R3-111a-1.</title>
        <authorList>
            <consortium name="The Broad Institute Genome Sequencing Platform"/>
            <person name="Ma L.-J."/>
            <person name="Dead R."/>
            <person name="Young S."/>
            <person name="Zeng Q."/>
            <person name="Koehrsen M."/>
            <person name="Alvarado L."/>
            <person name="Berlin A."/>
            <person name="Chapman S.B."/>
            <person name="Chen Z."/>
            <person name="Freedman E."/>
            <person name="Gellesch M."/>
            <person name="Goldberg J."/>
            <person name="Griggs A."/>
            <person name="Gujja S."/>
            <person name="Heilman E.R."/>
            <person name="Heiman D."/>
            <person name="Hepburn T."/>
            <person name="Howarth C."/>
            <person name="Jen D."/>
            <person name="Larson L."/>
            <person name="Mehta T."/>
            <person name="Neiman D."/>
            <person name="Pearson M."/>
            <person name="Roberts A."/>
            <person name="Saif S."/>
            <person name="Shea T."/>
            <person name="Shenoy N."/>
            <person name="Sisk P."/>
            <person name="Stolte C."/>
            <person name="Sykes S."/>
            <person name="Walk T."/>
            <person name="White J."/>
            <person name="Yandava C."/>
            <person name="Haas B."/>
            <person name="Nusbaum C."/>
            <person name="Birren B."/>
        </authorList>
    </citation>
    <scope>NUCLEOTIDE SEQUENCE [LARGE SCALE GENOMIC DNA]</scope>
    <source>
        <strain evidence="4">R3-111a-1</strain>
    </source>
</reference>
<sequence>MRWAAAKFGSTQGSTDGPLIGGIISGGRFWWENSTRSPAAARREQHEKERCSEEKAQPDLPPMQSGLVPGVGHRGKCKVVGAEREHDGAKPAVGNIFASGPCLRIRVPSGRWALSLFWLKGRLIPGRRLGYPIPGCSR</sequence>
<evidence type="ECO:0000256" key="1">
    <source>
        <dbReference type="SAM" id="MobiDB-lite"/>
    </source>
</evidence>
<gene>
    <name evidence="3" type="primary">20340621</name>
    <name evidence="2" type="ORF">GGTG_00163</name>
</gene>
<evidence type="ECO:0000313" key="4">
    <source>
        <dbReference type="Proteomes" id="UP000006039"/>
    </source>
</evidence>
<feature type="region of interest" description="Disordered" evidence="1">
    <location>
        <begin position="35"/>
        <end position="71"/>
    </location>
</feature>
<keyword evidence="4" id="KW-1185">Reference proteome</keyword>
<dbReference type="VEuPathDB" id="FungiDB:GGTG_00163"/>
<dbReference type="Proteomes" id="UP000006039">
    <property type="component" value="Unassembled WGS sequence"/>
</dbReference>
<dbReference type="RefSeq" id="XP_009216168.1">
    <property type="nucleotide sequence ID" value="XM_009217904.1"/>
</dbReference>
<reference evidence="2" key="2">
    <citation type="submission" date="2010-07" db="EMBL/GenBank/DDBJ databases">
        <authorList>
            <consortium name="The Broad Institute Genome Sequencing Platform"/>
            <consortium name="Broad Institute Genome Sequencing Center for Infectious Disease"/>
            <person name="Ma L.-J."/>
            <person name="Dead R."/>
            <person name="Young S."/>
            <person name="Zeng Q."/>
            <person name="Koehrsen M."/>
            <person name="Alvarado L."/>
            <person name="Berlin A."/>
            <person name="Chapman S.B."/>
            <person name="Chen Z."/>
            <person name="Freedman E."/>
            <person name="Gellesch M."/>
            <person name="Goldberg J."/>
            <person name="Griggs A."/>
            <person name="Gujja S."/>
            <person name="Heilman E.R."/>
            <person name="Heiman D."/>
            <person name="Hepburn T."/>
            <person name="Howarth C."/>
            <person name="Jen D."/>
            <person name="Larson L."/>
            <person name="Mehta T."/>
            <person name="Neiman D."/>
            <person name="Pearson M."/>
            <person name="Roberts A."/>
            <person name="Saif S."/>
            <person name="Shea T."/>
            <person name="Shenoy N."/>
            <person name="Sisk P."/>
            <person name="Stolte C."/>
            <person name="Sykes S."/>
            <person name="Walk T."/>
            <person name="White J."/>
            <person name="Yandava C."/>
            <person name="Haas B."/>
            <person name="Nusbaum C."/>
            <person name="Birren B."/>
        </authorList>
    </citation>
    <scope>NUCLEOTIDE SEQUENCE</scope>
    <source>
        <strain evidence="2">R3-111a-1</strain>
    </source>
</reference>
<name>J3NFW9_GAET3</name>
<reference evidence="2" key="3">
    <citation type="submission" date="2010-09" db="EMBL/GenBank/DDBJ databases">
        <title>Annotation of Gaeumannomyces graminis var. tritici R3-111a-1.</title>
        <authorList>
            <consortium name="The Broad Institute Genome Sequencing Platform"/>
            <person name="Ma L.-J."/>
            <person name="Dead R."/>
            <person name="Young S.K."/>
            <person name="Zeng Q."/>
            <person name="Gargeya S."/>
            <person name="Fitzgerald M."/>
            <person name="Haas B."/>
            <person name="Abouelleil A."/>
            <person name="Alvarado L."/>
            <person name="Arachchi H.M."/>
            <person name="Berlin A."/>
            <person name="Brown A."/>
            <person name="Chapman S.B."/>
            <person name="Chen Z."/>
            <person name="Dunbar C."/>
            <person name="Freedman E."/>
            <person name="Gearin G."/>
            <person name="Gellesch M."/>
            <person name="Goldberg J."/>
            <person name="Griggs A."/>
            <person name="Gujja S."/>
            <person name="Heiman D."/>
            <person name="Howarth C."/>
            <person name="Larson L."/>
            <person name="Lui A."/>
            <person name="MacDonald P.J.P."/>
            <person name="Mehta T."/>
            <person name="Montmayeur A."/>
            <person name="Murphy C."/>
            <person name="Neiman D."/>
            <person name="Pearson M."/>
            <person name="Priest M."/>
            <person name="Roberts A."/>
            <person name="Saif S."/>
            <person name="Shea T."/>
            <person name="Shenoy N."/>
            <person name="Sisk P."/>
            <person name="Stolte C."/>
            <person name="Sykes S."/>
            <person name="Yandava C."/>
            <person name="Wortman J."/>
            <person name="Nusbaum C."/>
            <person name="Birren B."/>
        </authorList>
    </citation>
    <scope>NUCLEOTIDE SEQUENCE</scope>
    <source>
        <strain evidence="2">R3-111a-1</strain>
    </source>
</reference>
<feature type="compositionally biased region" description="Basic and acidic residues" evidence="1">
    <location>
        <begin position="41"/>
        <end position="57"/>
    </location>
</feature>
<dbReference type="GeneID" id="20340621"/>
<dbReference type="EMBL" id="GL385395">
    <property type="protein sequence ID" value="EJT80159.1"/>
    <property type="molecule type" value="Genomic_DNA"/>
</dbReference>
<reference evidence="3" key="5">
    <citation type="submission" date="2018-04" db="UniProtKB">
        <authorList>
            <consortium name="EnsemblFungi"/>
        </authorList>
    </citation>
    <scope>IDENTIFICATION</scope>
    <source>
        <strain evidence="3">R3-111a-1</strain>
    </source>
</reference>
<proteinExistence type="predicted"/>
<accession>J3NFW9</accession>
<reference evidence="3" key="4">
    <citation type="journal article" date="2015" name="G3 (Bethesda)">
        <title>Genome sequences of three phytopathogenic species of the Magnaporthaceae family of fungi.</title>
        <authorList>
            <person name="Okagaki L.H."/>
            <person name="Nunes C.C."/>
            <person name="Sailsbery J."/>
            <person name="Clay B."/>
            <person name="Brown D."/>
            <person name="John T."/>
            <person name="Oh Y."/>
            <person name="Young N."/>
            <person name="Fitzgerald M."/>
            <person name="Haas B.J."/>
            <person name="Zeng Q."/>
            <person name="Young S."/>
            <person name="Adiconis X."/>
            <person name="Fan L."/>
            <person name="Levin J.Z."/>
            <person name="Mitchell T.K."/>
            <person name="Okubara P.A."/>
            <person name="Farman M.L."/>
            <person name="Kohn L.M."/>
            <person name="Birren B."/>
            <person name="Ma L.-J."/>
            <person name="Dean R.A."/>
        </authorList>
    </citation>
    <scope>NUCLEOTIDE SEQUENCE</scope>
    <source>
        <strain evidence="3">R3-111a-1</strain>
    </source>
</reference>
<evidence type="ECO:0000313" key="3">
    <source>
        <dbReference type="EnsemblFungi" id="EJT80159"/>
    </source>
</evidence>
<dbReference type="HOGENOM" id="CLU_1855388_0_0_1"/>
<dbReference type="EnsemblFungi" id="EJT80159">
    <property type="protein sequence ID" value="EJT80159"/>
    <property type="gene ID" value="GGTG_00163"/>
</dbReference>
<organism evidence="2">
    <name type="scientific">Gaeumannomyces tritici (strain R3-111a-1)</name>
    <name type="common">Wheat and barley take-all root rot fungus</name>
    <name type="synonym">Gaeumannomyces graminis var. tritici</name>
    <dbReference type="NCBI Taxonomy" id="644352"/>
    <lineage>
        <taxon>Eukaryota</taxon>
        <taxon>Fungi</taxon>
        <taxon>Dikarya</taxon>
        <taxon>Ascomycota</taxon>
        <taxon>Pezizomycotina</taxon>
        <taxon>Sordariomycetes</taxon>
        <taxon>Sordariomycetidae</taxon>
        <taxon>Magnaporthales</taxon>
        <taxon>Magnaporthaceae</taxon>
        <taxon>Gaeumannomyces</taxon>
    </lineage>
</organism>
<evidence type="ECO:0000313" key="2">
    <source>
        <dbReference type="EMBL" id="EJT80159.1"/>
    </source>
</evidence>